<evidence type="ECO:0000313" key="3">
    <source>
        <dbReference type="Proteomes" id="UP001610335"/>
    </source>
</evidence>
<feature type="region of interest" description="Disordered" evidence="1">
    <location>
        <begin position="98"/>
        <end position="130"/>
    </location>
</feature>
<protein>
    <submittedName>
        <fullName evidence="2">Uncharacterized protein</fullName>
    </submittedName>
</protein>
<accession>A0ABR4H644</accession>
<dbReference type="EMBL" id="JBFXLS010000303">
    <property type="protein sequence ID" value="KAL2810931.1"/>
    <property type="molecule type" value="Genomic_DNA"/>
</dbReference>
<gene>
    <name evidence="2" type="ORF">BDW59DRAFT_168085</name>
</gene>
<feature type="compositionally biased region" description="Low complexity" evidence="1">
    <location>
        <begin position="98"/>
        <end position="109"/>
    </location>
</feature>
<reference evidence="2 3" key="1">
    <citation type="submission" date="2024-07" db="EMBL/GenBank/DDBJ databases">
        <title>Section-level genome sequencing and comparative genomics of Aspergillus sections Usti and Cavernicolus.</title>
        <authorList>
            <consortium name="Lawrence Berkeley National Laboratory"/>
            <person name="Nybo J.L."/>
            <person name="Vesth T.C."/>
            <person name="Theobald S."/>
            <person name="Frisvad J.C."/>
            <person name="Larsen T.O."/>
            <person name="Kjaerboelling I."/>
            <person name="Rothschild-Mancinelli K."/>
            <person name="Lyhne E.K."/>
            <person name="Kogle M.E."/>
            <person name="Barry K."/>
            <person name="Clum A."/>
            <person name="Na H."/>
            <person name="Ledsgaard L."/>
            <person name="Lin J."/>
            <person name="Lipzen A."/>
            <person name="Kuo A."/>
            <person name="Riley R."/>
            <person name="Mondo S."/>
            <person name="LaButti K."/>
            <person name="Haridas S."/>
            <person name="Pangalinan J."/>
            <person name="Salamov A.A."/>
            <person name="Simmons B.A."/>
            <person name="Magnuson J.K."/>
            <person name="Chen J."/>
            <person name="Drula E."/>
            <person name="Henrissat B."/>
            <person name="Wiebenga A."/>
            <person name="Lubbers R.J."/>
            <person name="Gomes A.C."/>
            <person name="Makela M.R."/>
            <person name="Stajich J."/>
            <person name="Grigoriev I.V."/>
            <person name="Mortensen U.H."/>
            <person name="De vries R.P."/>
            <person name="Baker S.E."/>
            <person name="Andersen M.R."/>
        </authorList>
    </citation>
    <scope>NUCLEOTIDE SEQUENCE [LARGE SCALE GENOMIC DNA]</scope>
    <source>
        <strain evidence="2 3">CBS 600.67</strain>
    </source>
</reference>
<keyword evidence="3" id="KW-1185">Reference proteome</keyword>
<evidence type="ECO:0000256" key="1">
    <source>
        <dbReference type="SAM" id="MobiDB-lite"/>
    </source>
</evidence>
<dbReference type="Proteomes" id="UP001610335">
    <property type="component" value="Unassembled WGS sequence"/>
</dbReference>
<organism evidence="2 3">
    <name type="scientific">Aspergillus cavernicola</name>
    <dbReference type="NCBI Taxonomy" id="176166"/>
    <lineage>
        <taxon>Eukaryota</taxon>
        <taxon>Fungi</taxon>
        <taxon>Dikarya</taxon>
        <taxon>Ascomycota</taxon>
        <taxon>Pezizomycotina</taxon>
        <taxon>Eurotiomycetes</taxon>
        <taxon>Eurotiomycetidae</taxon>
        <taxon>Eurotiales</taxon>
        <taxon>Aspergillaceae</taxon>
        <taxon>Aspergillus</taxon>
        <taxon>Aspergillus subgen. Nidulantes</taxon>
    </lineage>
</organism>
<name>A0ABR4H644_9EURO</name>
<sequence length="156" mass="17048">MTIELSSSKDFQNFGTSQPKENLEVLMLAALFFAASLNFEALPYIKTLTIKPSTQGQAYCSPSIIKLYRFHYQPQEANFCNTKSLQLARPNPWADYSSPTLSSSSISTPMPTPLSMPTPTPTPTPGASGHPELGSAAEVVILGTFRLITILSITWF</sequence>
<evidence type="ECO:0000313" key="2">
    <source>
        <dbReference type="EMBL" id="KAL2810931.1"/>
    </source>
</evidence>
<feature type="compositionally biased region" description="Pro residues" evidence="1">
    <location>
        <begin position="110"/>
        <end position="124"/>
    </location>
</feature>
<comment type="caution">
    <text evidence="2">The sequence shown here is derived from an EMBL/GenBank/DDBJ whole genome shotgun (WGS) entry which is preliminary data.</text>
</comment>
<proteinExistence type="predicted"/>